<dbReference type="SUPFAM" id="SSF52266">
    <property type="entry name" value="SGNH hydrolase"/>
    <property type="match status" value="1"/>
</dbReference>
<organism evidence="2 3">
    <name type="scientific">Bacteroides thetaiotaomicron</name>
    <dbReference type="NCBI Taxonomy" id="818"/>
    <lineage>
        <taxon>Bacteria</taxon>
        <taxon>Pseudomonadati</taxon>
        <taxon>Bacteroidota</taxon>
        <taxon>Bacteroidia</taxon>
        <taxon>Bacteroidales</taxon>
        <taxon>Bacteroidaceae</taxon>
        <taxon>Bacteroides</taxon>
    </lineage>
</organism>
<dbReference type="Pfam" id="PF13472">
    <property type="entry name" value="Lipase_GDSL_2"/>
    <property type="match status" value="1"/>
</dbReference>
<dbReference type="GO" id="GO:0016788">
    <property type="term" value="F:hydrolase activity, acting on ester bonds"/>
    <property type="evidence" value="ECO:0007669"/>
    <property type="project" value="UniProtKB-ARBA"/>
</dbReference>
<dbReference type="InterPro" id="IPR036514">
    <property type="entry name" value="SGNH_hydro_sf"/>
</dbReference>
<dbReference type="Gene3D" id="3.40.50.1110">
    <property type="entry name" value="SGNH hydrolase"/>
    <property type="match status" value="1"/>
</dbReference>
<proteinExistence type="predicted"/>
<comment type="caution">
    <text evidence="2">The sequence shown here is derived from an EMBL/GenBank/DDBJ whole genome shotgun (WGS) entry which is preliminary data.</text>
</comment>
<reference evidence="2" key="1">
    <citation type="submission" date="2021-07" db="EMBL/GenBank/DDBJ databases">
        <title>Comparative genomics of Bacteroides fragilis group isolates reveals species-dependent resistance mechanisms and validates clinical tools for resistance prediction.</title>
        <authorList>
            <person name="Wallace M.J."/>
            <person name="Jean S."/>
            <person name="Wallace M.A."/>
            <person name="Carey-Ann B.D."/>
            <person name="Dantas G."/>
        </authorList>
    </citation>
    <scope>NUCLEOTIDE SEQUENCE</scope>
    <source>
        <strain evidence="2">BJH_160</strain>
    </source>
</reference>
<accession>A0AAW4Z841</accession>
<name>A0AAW4Z841_BACT4</name>
<feature type="domain" description="SGNH hydrolase-type esterase" evidence="1">
    <location>
        <begin position="61"/>
        <end position="257"/>
    </location>
</feature>
<dbReference type="CDD" id="cd00229">
    <property type="entry name" value="SGNH_hydrolase"/>
    <property type="match status" value="1"/>
</dbReference>
<gene>
    <name evidence="2" type="ORF">K0H07_06710</name>
</gene>
<dbReference type="AlphaFoldDB" id="A0AAW4Z841"/>
<evidence type="ECO:0000313" key="2">
    <source>
        <dbReference type="EMBL" id="MCE9236850.1"/>
    </source>
</evidence>
<dbReference type="EMBL" id="JAHYQA010000003">
    <property type="protein sequence ID" value="MCE9236850.1"/>
    <property type="molecule type" value="Genomic_DNA"/>
</dbReference>
<dbReference type="Proteomes" id="UP001200544">
    <property type="component" value="Unassembled WGS sequence"/>
</dbReference>
<protein>
    <submittedName>
        <fullName evidence="2">SGNH/GDSL hydrolase family protein</fullName>
    </submittedName>
</protein>
<sequence length="290" mass="32801">MCLIALPAAMQGANACRATANEQNSKVCAVETIMGDTISENPIGVISQNPGYCSIFHSWGFIGDSLCSGEHEYHKPDGSKGYADLYEYSWGQRICAAIGAKGDNYSQGGETARGWITRFWDNPRNGNHNIDAKAAPKQVYVIALGVNDTYRKHPVGNIEADINKDDYTKNAQTYAGCYAGIIQRLQSIQPDAKIFVVTRPREKNTDERYNQVVRRMADIFENVYVIDLYKYAPSYEKGSEFRDQYFMGGHLNAAGYQYTAWMIMTYIDWIIRHNMKDFEQVAFIGTEYKF</sequence>
<keyword evidence="2" id="KW-0378">Hydrolase</keyword>
<evidence type="ECO:0000313" key="3">
    <source>
        <dbReference type="Proteomes" id="UP001200544"/>
    </source>
</evidence>
<dbReference type="InterPro" id="IPR013830">
    <property type="entry name" value="SGNH_hydro"/>
</dbReference>
<evidence type="ECO:0000259" key="1">
    <source>
        <dbReference type="Pfam" id="PF13472"/>
    </source>
</evidence>